<evidence type="ECO:0000256" key="5">
    <source>
        <dbReference type="ARBA" id="ARBA00022917"/>
    </source>
</evidence>
<reference evidence="10" key="1">
    <citation type="submission" date="2017-09" db="EMBL/GenBank/DDBJ databases">
        <title>Depth-based differentiation of microbial function through sediment-hosted aquifers and enrichment of novel symbionts in the deep terrestrial subsurface.</title>
        <authorList>
            <person name="Probst A.J."/>
            <person name="Ladd B."/>
            <person name="Jarett J.K."/>
            <person name="Geller-Mcgrath D.E."/>
            <person name="Sieber C.M.K."/>
            <person name="Emerson J.B."/>
            <person name="Anantharaman K."/>
            <person name="Thomas B.C."/>
            <person name="Malmstrom R."/>
            <person name="Stieglmeier M."/>
            <person name="Klingl A."/>
            <person name="Woyke T."/>
            <person name="Ryan C.M."/>
            <person name="Banfield J.F."/>
        </authorList>
    </citation>
    <scope>NUCLEOTIDE SEQUENCE [LARGE SCALE GENOMIC DNA]</scope>
</reference>
<comment type="similarity">
    <text evidence="1 7">Belongs to the amidase family. GatA subfamily.</text>
</comment>
<sequence>MTVSELRKQYIAGTLSPTTVVKNSLRVIKEKDAEIHAFLDTYADEAMALAKVAEQEYKNKRENTPALLGIPVALKNNILVEGKRATAGSKMLENYIASYDATIVTRLKKAGAIIIGATNMDEFAMGGSTENSAFGPTKNPHDLSRVPGGSSGGSAAAVAMGAVSVAIGTDTGGSVRQPASYCGVVGLKPTYGAVSRYGLVAMGSSLDQAGPLVNTVADAELIHNIMSGLDSHDATTITPDTYPNVPLKEHYTFGVPRDFLGVGVDADVLANFEAHIAVLKDAGHTVVDIELPLFEQGLAAYYIVMPAEVSSNLARYDGMRYGLSIDGKDLLEVYEQSRATGFGAEVKRRILLGTYVLSSGYYDAYYGKAELVRHKMRAELEEVFKRVDIILTPTAPTAAFKFGAQSDPLSMYRQDIFTVPVNLTGVPAISFPMGTVEQGGIALPVGLQYIGPHGGELRLFDIGKQVYDVSLNGSK</sequence>
<feature type="active site" description="Acyl-ester intermediate" evidence="7">
    <location>
        <position position="174"/>
    </location>
</feature>
<dbReference type="EC" id="6.3.5.7" evidence="7"/>
<dbReference type="PANTHER" id="PTHR11895">
    <property type="entry name" value="TRANSAMIDASE"/>
    <property type="match status" value="1"/>
</dbReference>
<evidence type="ECO:0000256" key="7">
    <source>
        <dbReference type="HAMAP-Rule" id="MF_00120"/>
    </source>
</evidence>
<dbReference type="InterPro" id="IPR036928">
    <property type="entry name" value="AS_sf"/>
</dbReference>
<comment type="function">
    <text evidence="7">Allows the formation of correctly charged Gln-tRNA(Gln) through the transamidation of misacylated Glu-tRNA(Gln) in organisms which lack glutaminyl-tRNA synthetase. The reaction takes place in the presence of glutamine and ATP through an activated gamma-phospho-Glu-tRNA(Gln).</text>
</comment>
<feature type="active site" description="Charge relay system" evidence="7">
    <location>
        <position position="75"/>
    </location>
</feature>
<accession>A0A2H0VIE0</accession>
<name>A0A2H0VIE0_9BACT</name>
<evidence type="ECO:0000256" key="1">
    <source>
        <dbReference type="ARBA" id="ARBA00008069"/>
    </source>
</evidence>
<dbReference type="InterPro" id="IPR023631">
    <property type="entry name" value="Amidase_dom"/>
</dbReference>
<comment type="caution">
    <text evidence="9">The sequence shown here is derived from an EMBL/GenBank/DDBJ whole genome shotgun (WGS) entry which is preliminary data.</text>
</comment>
<evidence type="ECO:0000256" key="2">
    <source>
        <dbReference type="ARBA" id="ARBA00022598"/>
    </source>
</evidence>
<gene>
    <name evidence="7 9" type="primary">gatA</name>
    <name evidence="9" type="ORF">COT87_02475</name>
</gene>
<dbReference type="GO" id="GO:0050567">
    <property type="term" value="F:glutaminyl-tRNA synthase (glutamine-hydrolyzing) activity"/>
    <property type="evidence" value="ECO:0007669"/>
    <property type="project" value="UniProtKB-UniRule"/>
</dbReference>
<organism evidence="9 10">
    <name type="scientific">Candidatus Collierbacteria bacterium CG10_big_fil_rev_8_21_14_0_10_44_9</name>
    <dbReference type="NCBI Taxonomy" id="1974535"/>
    <lineage>
        <taxon>Bacteria</taxon>
        <taxon>Candidatus Collieribacteriota</taxon>
    </lineage>
</organism>
<keyword evidence="3 7" id="KW-0547">Nucleotide-binding</keyword>
<dbReference type="Pfam" id="PF01425">
    <property type="entry name" value="Amidase"/>
    <property type="match status" value="1"/>
</dbReference>
<dbReference type="GO" id="GO:0030956">
    <property type="term" value="C:glutamyl-tRNA(Gln) amidotransferase complex"/>
    <property type="evidence" value="ECO:0007669"/>
    <property type="project" value="InterPro"/>
</dbReference>
<dbReference type="NCBIfam" id="TIGR00132">
    <property type="entry name" value="gatA"/>
    <property type="match status" value="1"/>
</dbReference>
<dbReference type="InterPro" id="IPR000120">
    <property type="entry name" value="Amidase"/>
</dbReference>
<evidence type="ECO:0000259" key="8">
    <source>
        <dbReference type="Pfam" id="PF01425"/>
    </source>
</evidence>
<keyword evidence="9" id="KW-0808">Transferase</keyword>
<keyword evidence="5 7" id="KW-0648">Protein biosynthesis</keyword>
<dbReference type="PANTHER" id="PTHR11895:SF151">
    <property type="entry name" value="GLUTAMYL-TRNA(GLN) AMIDOTRANSFERASE SUBUNIT A"/>
    <property type="match status" value="1"/>
</dbReference>
<evidence type="ECO:0000256" key="4">
    <source>
        <dbReference type="ARBA" id="ARBA00022840"/>
    </source>
</evidence>
<dbReference type="Gene3D" id="3.90.1300.10">
    <property type="entry name" value="Amidase signature (AS) domain"/>
    <property type="match status" value="1"/>
</dbReference>
<dbReference type="HAMAP" id="MF_00120">
    <property type="entry name" value="GatA"/>
    <property type="match status" value="1"/>
</dbReference>
<comment type="catalytic activity">
    <reaction evidence="6 7">
        <text>L-glutamyl-tRNA(Gln) + L-glutamine + ATP + H2O = L-glutaminyl-tRNA(Gln) + L-glutamate + ADP + phosphate + H(+)</text>
        <dbReference type="Rhea" id="RHEA:17521"/>
        <dbReference type="Rhea" id="RHEA-COMP:9681"/>
        <dbReference type="Rhea" id="RHEA-COMP:9684"/>
        <dbReference type="ChEBI" id="CHEBI:15377"/>
        <dbReference type="ChEBI" id="CHEBI:15378"/>
        <dbReference type="ChEBI" id="CHEBI:29985"/>
        <dbReference type="ChEBI" id="CHEBI:30616"/>
        <dbReference type="ChEBI" id="CHEBI:43474"/>
        <dbReference type="ChEBI" id="CHEBI:58359"/>
        <dbReference type="ChEBI" id="CHEBI:78520"/>
        <dbReference type="ChEBI" id="CHEBI:78521"/>
        <dbReference type="ChEBI" id="CHEBI:456216"/>
        <dbReference type="EC" id="6.3.5.7"/>
    </reaction>
</comment>
<evidence type="ECO:0000256" key="6">
    <source>
        <dbReference type="ARBA" id="ARBA00047407"/>
    </source>
</evidence>
<feature type="active site" description="Charge relay system" evidence="7">
    <location>
        <position position="150"/>
    </location>
</feature>
<dbReference type="PROSITE" id="PS00571">
    <property type="entry name" value="AMIDASES"/>
    <property type="match status" value="1"/>
</dbReference>
<protein>
    <recommendedName>
        <fullName evidence="7">Glutamyl-tRNA(Gln) amidotransferase subunit A</fullName>
        <shortName evidence="7">Glu-ADT subunit A</shortName>
        <ecNumber evidence="7">6.3.5.7</ecNumber>
    </recommendedName>
</protein>
<proteinExistence type="inferred from homology"/>
<dbReference type="AlphaFoldDB" id="A0A2H0VIE0"/>
<keyword evidence="2 7" id="KW-0436">Ligase</keyword>
<dbReference type="Proteomes" id="UP000230796">
    <property type="component" value="Unassembled WGS sequence"/>
</dbReference>
<evidence type="ECO:0000313" key="9">
    <source>
        <dbReference type="EMBL" id="PIR98874.1"/>
    </source>
</evidence>
<dbReference type="GO" id="GO:0005524">
    <property type="term" value="F:ATP binding"/>
    <property type="evidence" value="ECO:0007669"/>
    <property type="project" value="UniProtKB-KW"/>
</dbReference>
<dbReference type="EMBL" id="PFAF01000048">
    <property type="protein sequence ID" value="PIR98874.1"/>
    <property type="molecule type" value="Genomic_DNA"/>
</dbReference>
<dbReference type="SUPFAM" id="SSF75304">
    <property type="entry name" value="Amidase signature (AS) enzymes"/>
    <property type="match status" value="1"/>
</dbReference>
<feature type="domain" description="Amidase" evidence="8">
    <location>
        <begin position="20"/>
        <end position="459"/>
    </location>
</feature>
<keyword evidence="4 7" id="KW-0067">ATP-binding</keyword>
<comment type="subunit">
    <text evidence="7">Heterotrimer of A, B and C subunits.</text>
</comment>
<dbReference type="GO" id="GO:0016740">
    <property type="term" value="F:transferase activity"/>
    <property type="evidence" value="ECO:0007669"/>
    <property type="project" value="UniProtKB-KW"/>
</dbReference>
<dbReference type="InterPro" id="IPR004412">
    <property type="entry name" value="GatA"/>
</dbReference>
<evidence type="ECO:0000313" key="10">
    <source>
        <dbReference type="Proteomes" id="UP000230796"/>
    </source>
</evidence>
<dbReference type="GO" id="GO:0006412">
    <property type="term" value="P:translation"/>
    <property type="evidence" value="ECO:0007669"/>
    <property type="project" value="UniProtKB-UniRule"/>
</dbReference>
<dbReference type="InterPro" id="IPR020556">
    <property type="entry name" value="Amidase_CS"/>
</dbReference>
<evidence type="ECO:0000256" key="3">
    <source>
        <dbReference type="ARBA" id="ARBA00022741"/>
    </source>
</evidence>